<accession>A0A8J2LQ58</accession>
<feature type="signal peptide" evidence="2">
    <location>
        <begin position="1"/>
        <end position="22"/>
    </location>
</feature>
<feature type="compositionally biased region" description="Basic and acidic residues" evidence="1">
    <location>
        <begin position="576"/>
        <end position="588"/>
    </location>
</feature>
<sequence>SKICLHIAVFAAFDLSIRLVLSSQFSFCSEGKFYSFSAEACPGGILLKTPLNIDEPCHCFGTDLRIYSTCGADSLIKTQSTPSGCEKPLIENKEDWDGQVMLLIPADLPWSGRSKQKETCAEISARCKWSNSTVVSEKPEKVRRKLPQLVATEEPSPTPNTTSLSDETGGNSSSESEEGSYSDEIESTTGDYTHTTQPLETPSESDSLGRSVIEKLSKVENQYDPPSSKIISSQVPQSISPDNSEMARFTRESMDKAMTENKQLMRHVWNVKSGHIPDPPPNTKTFKMIKKAMRIVSKIVPNKIIQDINFYEAYLAFRELFSHIDEDELTDKYLQVQGYRSVMLALDLCLNNARELPFKTTGRPRQIQSFYLLHDAGYTIKEPKLPENRVHDIDGEDYIVGIIWKIFDIALSACIQEFNENPGSQFDYVNAILNVFYRESVQNRWYQPQIDTTASRAMVEIISHPDIKILMQNVDKIDAAVHMASTFQAFLSKPKNVLIHDLTLTTVNPPVVSVGETTPEGVEDTTTRSSPPGNEPNNHTSSGDSGKTRDKRENIVISLADQNELSSLPKSRRKRAEYTKDNSDDKTKQNIGEETSLSAYEIWDGAAYCLQKKDDNLPPSYSNTFPDAKTACQNIQTDE</sequence>
<feature type="chain" id="PRO_5035320381" evidence="2">
    <location>
        <begin position="23"/>
        <end position="639"/>
    </location>
</feature>
<keyword evidence="4" id="KW-1185">Reference proteome</keyword>
<keyword evidence="2" id="KW-0732">Signal</keyword>
<feature type="compositionally biased region" description="Polar residues" evidence="1">
    <location>
        <begin position="560"/>
        <end position="569"/>
    </location>
</feature>
<feature type="region of interest" description="Disordered" evidence="1">
    <location>
        <begin position="138"/>
        <end position="242"/>
    </location>
</feature>
<protein>
    <submittedName>
        <fullName evidence="3">Uncharacterized protein</fullName>
    </submittedName>
</protein>
<dbReference type="Proteomes" id="UP000708208">
    <property type="component" value="Unassembled WGS sequence"/>
</dbReference>
<feature type="compositionally biased region" description="Acidic residues" evidence="1">
    <location>
        <begin position="175"/>
        <end position="186"/>
    </location>
</feature>
<feature type="compositionally biased region" description="Polar residues" evidence="1">
    <location>
        <begin position="527"/>
        <end position="545"/>
    </location>
</feature>
<evidence type="ECO:0000256" key="1">
    <source>
        <dbReference type="SAM" id="MobiDB-lite"/>
    </source>
</evidence>
<reference evidence="3" key="1">
    <citation type="submission" date="2021-06" db="EMBL/GenBank/DDBJ databases">
        <authorList>
            <person name="Hodson N. C."/>
            <person name="Mongue J. A."/>
            <person name="Jaron S. K."/>
        </authorList>
    </citation>
    <scope>NUCLEOTIDE SEQUENCE</scope>
</reference>
<comment type="caution">
    <text evidence="3">The sequence shown here is derived from an EMBL/GenBank/DDBJ whole genome shotgun (WGS) entry which is preliminary data.</text>
</comment>
<name>A0A8J2LQ58_9HEXA</name>
<proteinExistence type="predicted"/>
<feature type="compositionally biased region" description="Low complexity" evidence="1">
    <location>
        <begin position="159"/>
        <end position="174"/>
    </location>
</feature>
<organism evidence="3 4">
    <name type="scientific">Allacma fusca</name>
    <dbReference type="NCBI Taxonomy" id="39272"/>
    <lineage>
        <taxon>Eukaryota</taxon>
        <taxon>Metazoa</taxon>
        <taxon>Ecdysozoa</taxon>
        <taxon>Arthropoda</taxon>
        <taxon>Hexapoda</taxon>
        <taxon>Collembola</taxon>
        <taxon>Symphypleona</taxon>
        <taxon>Sminthuridae</taxon>
        <taxon>Allacma</taxon>
    </lineage>
</organism>
<feature type="region of interest" description="Disordered" evidence="1">
    <location>
        <begin position="509"/>
        <end position="592"/>
    </location>
</feature>
<gene>
    <name evidence="3" type="ORF">AFUS01_LOCUS45313</name>
</gene>
<feature type="compositionally biased region" description="Low complexity" evidence="1">
    <location>
        <begin position="225"/>
        <end position="241"/>
    </location>
</feature>
<feature type="non-terminal residue" evidence="3">
    <location>
        <position position="1"/>
    </location>
</feature>
<evidence type="ECO:0000256" key="2">
    <source>
        <dbReference type="SAM" id="SignalP"/>
    </source>
</evidence>
<evidence type="ECO:0000313" key="3">
    <source>
        <dbReference type="EMBL" id="CAG7836018.1"/>
    </source>
</evidence>
<feature type="compositionally biased region" description="Polar residues" evidence="1">
    <location>
        <begin position="188"/>
        <end position="208"/>
    </location>
</feature>
<dbReference type="AlphaFoldDB" id="A0A8J2LQ58"/>
<evidence type="ECO:0000313" key="4">
    <source>
        <dbReference type="Proteomes" id="UP000708208"/>
    </source>
</evidence>
<dbReference type="EMBL" id="CAJVCH010570847">
    <property type="protein sequence ID" value="CAG7836018.1"/>
    <property type="molecule type" value="Genomic_DNA"/>
</dbReference>